<keyword evidence="3" id="KW-0004">4Fe-4S</keyword>
<dbReference type="Pfam" id="PF02754">
    <property type="entry name" value="CCG"/>
    <property type="match status" value="1"/>
</dbReference>
<evidence type="ECO:0000256" key="7">
    <source>
        <dbReference type="ARBA" id="ARBA00023004"/>
    </source>
</evidence>
<accession>A0A5K7YWC3</accession>
<dbReference type="GO" id="GO:0046872">
    <property type="term" value="F:metal ion binding"/>
    <property type="evidence" value="ECO:0007669"/>
    <property type="project" value="UniProtKB-KW"/>
</dbReference>
<keyword evidence="7" id="KW-0408">Iron</keyword>
<evidence type="ECO:0000256" key="6">
    <source>
        <dbReference type="ARBA" id="ARBA00023002"/>
    </source>
</evidence>
<dbReference type="InterPro" id="IPR004017">
    <property type="entry name" value="Cys_rich_dom"/>
</dbReference>
<keyword evidence="4" id="KW-0479">Metal-binding</keyword>
<keyword evidence="2" id="KW-0813">Transport</keyword>
<evidence type="ECO:0000259" key="10">
    <source>
        <dbReference type="Pfam" id="PF02754"/>
    </source>
</evidence>
<evidence type="ECO:0000256" key="5">
    <source>
        <dbReference type="ARBA" id="ARBA00022982"/>
    </source>
</evidence>
<evidence type="ECO:0000256" key="8">
    <source>
        <dbReference type="ARBA" id="ARBA00023014"/>
    </source>
</evidence>
<evidence type="ECO:0000256" key="3">
    <source>
        <dbReference type="ARBA" id="ARBA00022485"/>
    </source>
</evidence>
<comment type="cofactor">
    <cofactor evidence="1">
        <name>[4Fe-4S] cluster</name>
        <dbReference type="ChEBI" id="CHEBI:49883"/>
    </cofactor>
</comment>
<dbReference type="Proteomes" id="UP000427906">
    <property type="component" value="Chromosome"/>
</dbReference>
<keyword evidence="12" id="KW-1185">Reference proteome</keyword>
<keyword evidence="8" id="KW-0411">Iron-sulfur</keyword>
<keyword evidence="5" id="KW-0249">Electron transport</keyword>
<dbReference type="AlphaFoldDB" id="A0A5K7YWC3"/>
<evidence type="ECO:0000256" key="9">
    <source>
        <dbReference type="ARBA" id="ARBA00049220"/>
    </source>
</evidence>
<evidence type="ECO:0000256" key="1">
    <source>
        <dbReference type="ARBA" id="ARBA00001966"/>
    </source>
</evidence>
<evidence type="ECO:0000313" key="11">
    <source>
        <dbReference type="EMBL" id="BBO68977.1"/>
    </source>
</evidence>
<reference evidence="11 12" key="1">
    <citation type="submission" date="2019-11" db="EMBL/GenBank/DDBJ databases">
        <title>Comparative genomics of hydrocarbon-degrading Desulfosarcina strains.</title>
        <authorList>
            <person name="Watanabe M."/>
            <person name="Kojima H."/>
            <person name="Fukui M."/>
        </authorList>
    </citation>
    <scope>NUCLEOTIDE SEQUENCE [LARGE SCALE GENOMIC DNA]</scope>
    <source>
        <strain evidence="11 12">PL12</strain>
    </source>
</reference>
<comment type="catalytic activity">
    <reaction evidence="9">
        <text>a quinone + succinate = fumarate + a quinol</text>
        <dbReference type="Rhea" id="RHEA:40523"/>
        <dbReference type="ChEBI" id="CHEBI:24646"/>
        <dbReference type="ChEBI" id="CHEBI:29806"/>
        <dbReference type="ChEBI" id="CHEBI:30031"/>
        <dbReference type="ChEBI" id="CHEBI:132124"/>
        <dbReference type="EC" id="1.3.5.1"/>
    </reaction>
</comment>
<dbReference type="GO" id="GO:0051539">
    <property type="term" value="F:4 iron, 4 sulfur cluster binding"/>
    <property type="evidence" value="ECO:0007669"/>
    <property type="project" value="UniProtKB-KW"/>
</dbReference>
<gene>
    <name evidence="11" type="ORF">DSCA_29070</name>
</gene>
<dbReference type="KEGG" id="dalk:DSCA_29070"/>
<organism evidence="11 12">
    <name type="scientific">Desulfosarcina alkanivorans</name>
    <dbReference type="NCBI Taxonomy" id="571177"/>
    <lineage>
        <taxon>Bacteria</taxon>
        <taxon>Pseudomonadati</taxon>
        <taxon>Thermodesulfobacteriota</taxon>
        <taxon>Desulfobacteria</taxon>
        <taxon>Desulfobacterales</taxon>
        <taxon>Desulfosarcinaceae</taxon>
        <taxon>Desulfosarcina</taxon>
    </lineage>
</organism>
<evidence type="ECO:0000256" key="4">
    <source>
        <dbReference type="ARBA" id="ARBA00022723"/>
    </source>
</evidence>
<proteinExistence type="predicted"/>
<dbReference type="PANTHER" id="PTHR43551:SF2">
    <property type="entry name" value="FUMARATE REDUCTASE IRON-SULFUR SUBUNIT"/>
    <property type="match status" value="1"/>
</dbReference>
<dbReference type="EMBL" id="AP021874">
    <property type="protein sequence ID" value="BBO68977.1"/>
    <property type="molecule type" value="Genomic_DNA"/>
</dbReference>
<feature type="domain" description="Cysteine-rich" evidence="10">
    <location>
        <begin position="26"/>
        <end position="118"/>
    </location>
</feature>
<protein>
    <recommendedName>
        <fullName evidence="10">Cysteine-rich domain-containing protein</fullName>
    </recommendedName>
</protein>
<name>A0A5K7YWC3_9BACT</name>
<sequence>MFDLLIEYIKSGRIRLDRQRFDVRATYHDPCNYGRRAQKRFGYGYFAEPRWIMDQCLEDWVDLHPDRQHQICCGGGGGALTTGYNDERIFYGRRKMDQIRATGAHMLVLPCHSCHGQINSIKATYDMDGLTVKYLWELVADCLML</sequence>
<dbReference type="GO" id="GO:0008177">
    <property type="term" value="F:succinate dehydrogenase (quinone) activity"/>
    <property type="evidence" value="ECO:0007669"/>
    <property type="project" value="UniProtKB-EC"/>
</dbReference>
<evidence type="ECO:0000256" key="2">
    <source>
        <dbReference type="ARBA" id="ARBA00022448"/>
    </source>
</evidence>
<dbReference type="PANTHER" id="PTHR43551">
    <property type="entry name" value="FUMARATE REDUCTASE IRON-SULFUR SUBUNIT"/>
    <property type="match status" value="1"/>
</dbReference>
<keyword evidence="6" id="KW-0560">Oxidoreductase</keyword>
<evidence type="ECO:0000313" key="12">
    <source>
        <dbReference type="Proteomes" id="UP000427906"/>
    </source>
</evidence>